<keyword evidence="1" id="KW-0472">Membrane</keyword>
<reference evidence="3" key="1">
    <citation type="submission" date="2020-05" db="EMBL/GenBank/DDBJ databases">
        <authorList>
            <person name="Chiriac C."/>
            <person name="Salcher M."/>
            <person name="Ghai R."/>
            <person name="Kavagutti S V."/>
        </authorList>
    </citation>
    <scope>NUCLEOTIDE SEQUENCE</scope>
</reference>
<sequence>MTETQVVTTETTERLRRLGLMMIGSLLIEFLGGMANTFWLETPESGSGWDGSSPMWLVMVHIVWGTLVLLLGLWIVIVARKGKSRTWLNLGGLGFVGIFIAFAAGNTFMNDVSSDISSFVMSVGLAIAVFFYSFALFKKDEA</sequence>
<feature type="transmembrane region" description="Helical" evidence="1">
    <location>
        <begin position="18"/>
        <end position="35"/>
    </location>
</feature>
<dbReference type="AlphaFoldDB" id="A0A6J7S3B1"/>
<evidence type="ECO:0000256" key="1">
    <source>
        <dbReference type="SAM" id="Phobius"/>
    </source>
</evidence>
<protein>
    <submittedName>
        <fullName evidence="3">Unannotated protein</fullName>
    </submittedName>
</protein>
<dbReference type="EMBL" id="CAFBMC010000037">
    <property type="protein sequence ID" value="CAB4898664.1"/>
    <property type="molecule type" value="Genomic_DNA"/>
</dbReference>
<accession>A0A6J7S3B1</accession>
<evidence type="ECO:0000313" key="2">
    <source>
        <dbReference type="EMBL" id="CAB4898664.1"/>
    </source>
</evidence>
<gene>
    <name evidence="2" type="ORF">UFOPK3495_00838</name>
    <name evidence="3" type="ORF">UFOPK4237_00322</name>
</gene>
<dbReference type="EMBL" id="CAFBPZ010000011">
    <property type="protein sequence ID" value="CAB5035511.1"/>
    <property type="molecule type" value="Genomic_DNA"/>
</dbReference>
<feature type="transmembrane region" description="Helical" evidence="1">
    <location>
        <begin position="55"/>
        <end position="79"/>
    </location>
</feature>
<evidence type="ECO:0000313" key="3">
    <source>
        <dbReference type="EMBL" id="CAB5035511.1"/>
    </source>
</evidence>
<proteinExistence type="predicted"/>
<keyword evidence="1" id="KW-1133">Transmembrane helix</keyword>
<organism evidence="3">
    <name type="scientific">freshwater metagenome</name>
    <dbReference type="NCBI Taxonomy" id="449393"/>
    <lineage>
        <taxon>unclassified sequences</taxon>
        <taxon>metagenomes</taxon>
        <taxon>ecological metagenomes</taxon>
    </lineage>
</organism>
<feature type="transmembrane region" description="Helical" evidence="1">
    <location>
        <begin position="116"/>
        <end position="137"/>
    </location>
</feature>
<keyword evidence="1" id="KW-0812">Transmembrane</keyword>
<feature type="transmembrane region" description="Helical" evidence="1">
    <location>
        <begin position="86"/>
        <end position="104"/>
    </location>
</feature>
<name>A0A6J7S3B1_9ZZZZ</name>